<dbReference type="SUPFAM" id="SSF54593">
    <property type="entry name" value="Glyoxalase/Bleomycin resistance protein/Dihydroxybiphenyl dioxygenase"/>
    <property type="match status" value="1"/>
</dbReference>
<evidence type="ECO:0000313" key="3">
    <source>
        <dbReference type="Proteomes" id="UP001153404"/>
    </source>
</evidence>
<evidence type="ECO:0000259" key="1">
    <source>
        <dbReference type="PROSITE" id="PS51819"/>
    </source>
</evidence>
<dbReference type="InterPro" id="IPR037523">
    <property type="entry name" value="VOC_core"/>
</dbReference>
<dbReference type="InterPro" id="IPR029068">
    <property type="entry name" value="Glyas_Bleomycin-R_OHBP_Dase"/>
</dbReference>
<gene>
    <name evidence="2" type="ORF">OMP40_21000</name>
</gene>
<dbReference type="EMBL" id="JAPDIA010000007">
    <property type="protein sequence ID" value="MDG0811569.1"/>
    <property type="molecule type" value="Genomic_DNA"/>
</dbReference>
<dbReference type="Gene3D" id="3.10.180.10">
    <property type="entry name" value="2,3-Dihydroxybiphenyl 1,2-Dioxygenase, domain 1"/>
    <property type="match status" value="1"/>
</dbReference>
<accession>A0A9X4L144</accession>
<sequence>MTKELWINLPSKDLARARQFYRDIGFTFNPNFPGGDSAVSLLVGSPAIVVMLFPEETFAGFASSGASDARSAAEVLLSIGADSREEVDALAARAAAAGGEVYGKPGESQGWMYGCGFADPDGHRWNVLYMDTEKMPGR</sequence>
<evidence type="ECO:0000313" key="2">
    <source>
        <dbReference type="EMBL" id="MDG0811569.1"/>
    </source>
</evidence>
<dbReference type="InterPro" id="IPR004360">
    <property type="entry name" value="Glyas_Fos-R_dOase_dom"/>
</dbReference>
<reference evidence="2" key="1">
    <citation type="submission" date="2022-10" db="EMBL/GenBank/DDBJ databases">
        <title>Comparative genomic analysis of Cohnella hashimotonis sp. nov., isolated from the International Space Station.</title>
        <authorList>
            <person name="Simpson A."/>
            <person name="Venkateswaran K."/>
        </authorList>
    </citation>
    <scope>NUCLEOTIDE SEQUENCE</scope>
    <source>
        <strain evidence="2">DSM 28161</strain>
    </source>
</reference>
<keyword evidence="3" id="KW-1185">Reference proteome</keyword>
<keyword evidence="2" id="KW-0223">Dioxygenase</keyword>
<dbReference type="Proteomes" id="UP001153404">
    <property type="component" value="Unassembled WGS sequence"/>
</dbReference>
<organism evidence="2 3">
    <name type="scientific">Cohnella rhizosphaerae</name>
    <dbReference type="NCBI Taxonomy" id="1457232"/>
    <lineage>
        <taxon>Bacteria</taxon>
        <taxon>Bacillati</taxon>
        <taxon>Bacillota</taxon>
        <taxon>Bacilli</taxon>
        <taxon>Bacillales</taxon>
        <taxon>Paenibacillaceae</taxon>
        <taxon>Cohnella</taxon>
    </lineage>
</organism>
<feature type="domain" description="VOC" evidence="1">
    <location>
        <begin position="3"/>
        <end position="130"/>
    </location>
</feature>
<keyword evidence="2" id="KW-0560">Oxidoreductase</keyword>
<dbReference type="PANTHER" id="PTHR36503">
    <property type="entry name" value="BLR2520 PROTEIN"/>
    <property type="match status" value="1"/>
</dbReference>
<protein>
    <submittedName>
        <fullName evidence="2">Extradiol dioxygenase</fullName>
    </submittedName>
</protein>
<dbReference type="PROSITE" id="PS51819">
    <property type="entry name" value="VOC"/>
    <property type="match status" value="1"/>
</dbReference>
<comment type="caution">
    <text evidence="2">The sequence shown here is derived from an EMBL/GenBank/DDBJ whole genome shotgun (WGS) entry which is preliminary data.</text>
</comment>
<dbReference type="AlphaFoldDB" id="A0A9X4L144"/>
<dbReference type="Pfam" id="PF00903">
    <property type="entry name" value="Glyoxalase"/>
    <property type="match status" value="1"/>
</dbReference>
<name>A0A9X4L144_9BACL</name>
<dbReference type="PANTHER" id="PTHR36503:SF2">
    <property type="entry name" value="BLR2408 PROTEIN"/>
    <property type="match status" value="1"/>
</dbReference>
<dbReference type="GO" id="GO:0051213">
    <property type="term" value="F:dioxygenase activity"/>
    <property type="evidence" value="ECO:0007669"/>
    <property type="project" value="UniProtKB-KW"/>
</dbReference>
<proteinExistence type="predicted"/>